<organism evidence="8 9">
    <name type="scientific">Oedothorax gibbosus</name>
    <dbReference type="NCBI Taxonomy" id="931172"/>
    <lineage>
        <taxon>Eukaryota</taxon>
        <taxon>Metazoa</taxon>
        <taxon>Ecdysozoa</taxon>
        <taxon>Arthropoda</taxon>
        <taxon>Chelicerata</taxon>
        <taxon>Arachnida</taxon>
        <taxon>Araneae</taxon>
        <taxon>Araneomorphae</taxon>
        <taxon>Entelegynae</taxon>
        <taxon>Araneoidea</taxon>
        <taxon>Linyphiidae</taxon>
        <taxon>Erigoninae</taxon>
        <taxon>Oedothorax</taxon>
    </lineage>
</organism>
<keyword evidence="9" id="KW-1185">Reference proteome</keyword>
<evidence type="ECO:0000256" key="5">
    <source>
        <dbReference type="ARBA" id="ARBA00023098"/>
    </source>
</evidence>
<keyword evidence="2" id="KW-0732">Signal</keyword>
<accession>A0AAV6U9P3</accession>
<dbReference type="EMBL" id="JAFNEN010000567">
    <property type="protein sequence ID" value="KAG8180326.1"/>
    <property type="molecule type" value="Genomic_DNA"/>
</dbReference>
<evidence type="ECO:0000313" key="9">
    <source>
        <dbReference type="Proteomes" id="UP000827092"/>
    </source>
</evidence>
<evidence type="ECO:0000259" key="7">
    <source>
        <dbReference type="Pfam" id="PF00561"/>
    </source>
</evidence>
<protein>
    <recommendedName>
        <fullName evidence="7">AB hydrolase-1 domain-containing protein</fullName>
    </recommendedName>
</protein>
<evidence type="ECO:0000256" key="3">
    <source>
        <dbReference type="ARBA" id="ARBA00022801"/>
    </source>
</evidence>
<comment type="caution">
    <text evidence="8">The sequence shown here is derived from an EMBL/GenBank/DDBJ whole genome shotgun (WGS) entry which is preliminary data.</text>
</comment>
<dbReference type="InterPro" id="IPR029058">
    <property type="entry name" value="AB_hydrolase_fold"/>
</dbReference>
<dbReference type="Pfam" id="PF00561">
    <property type="entry name" value="Abhydrolase_1"/>
    <property type="match status" value="1"/>
</dbReference>
<keyword evidence="5" id="KW-0443">Lipid metabolism</keyword>
<feature type="domain" description="AB hydrolase-1" evidence="7">
    <location>
        <begin position="3"/>
        <end position="260"/>
    </location>
</feature>
<keyword evidence="3" id="KW-0378">Hydrolase</keyword>
<comment type="similarity">
    <text evidence="1">Belongs to the AB hydrolase superfamily. Lipase family.</text>
</comment>
<dbReference type="SUPFAM" id="SSF53474">
    <property type="entry name" value="alpha/beta-Hydrolases"/>
    <property type="match status" value="1"/>
</dbReference>
<dbReference type="Proteomes" id="UP000827092">
    <property type="component" value="Unassembled WGS sequence"/>
</dbReference>
<dbReference type="AlphaFoldDB" id="A0AAV6U9P3"/>
<evidence type="ECO:0000256" key="2">
    <source>
        <dbReference type="ARBA" id="ARBA00022729"/>
    </source>
</evidence>
<dbReference type="FunFam" id="3.40.50.1820:FF:000057">
    <property type="entry name" value="Lipase"/>
    <property type="match status" value="1"/>
</dbReference>
<dbReference type="Gene3D" id="3.40.50.1820">
    <property type="entry name" value="alpha/beta hydrolase"/>
    <property type="match status" value="1"/>
</dbReference>
<reference evidence="8 9" key="1">
    <citation type="journal article" date="2022" name="Nat. Ecol. Evol.">
        <title>A masculinizing supergene underlies an exaggerated male reproductive morph in a spider.</title>
        <authorList>
            <person name="Hendrickx F."/>
            <person name="De Corte Z."/>
            <person name="Sonet G."/>
            <person name="Van Belleghem S.M."/>
            <person name="Kostlbacher S."/>
            <person name="Vangestel C."/>
        </authorList>
    </citation>
    <scope>NUCLEOTIDE SEQUENCE [LARGE SCALE GENOMIC DNA]</scope>
    <source>
        <tissue evidence="8">Whole body</tissue>
    </source>
</reference>
<keyword evidence="4" id="KW-0442">Lipid degradation</keyword>
<dbReference type="InterPro" id="IPR000073">
    <property type="entry name" value="AB_hydrolase_1"/>
</dbReference>
<dbReference type="GO" id="GO:0016787">
    <property type="term" value="F:hydrolase activity"/>
    <property type="evidence" value="ECO:0007669"/>
    <property type="project" value="UniProtKB-KW"/>
</dbReference>
<sequence>MGNKRGNTYSRKHIKYTPEMAAFWNFSFDEMAEFDLPALIDFVLNATETKQLYYVGHSQGTAAAFALFSQSPEYNDKVKLFVALAPVTTVGHITSAIKYLAPFTSEVEYLFWLLGYNEFLPSGGIMKYLSQFVCNTEVKFLCENVLFLLAGADSKQLNTTRLGVYTSHLPAGSSTKSIVHFAQMVNSKKFTKYDYGTTANMKQYNQTTPPEYDVSKITTPVALLWSLNDALADSADVVELQPKLKSLVSSYCVPYPAFNHEDFVMAEQANTLVYQQVLDLLRKY</sequence>
<evidence type="ECO:0000256" key="4">
    <source>
        <dbReference type="ARBA" id="ARBA00022963"/>
    </source>
</evidence>
<name>A0AAV6U9P3_9ARAC</name>
<evidence type="ECO:0000313" key="8">
    <source>
        <dbReference type="EMBL" id="KAG8180326.1"/>
    </source>
</evidence>
<proteinExistence type="inferred from homology"/>
<dbReference type="PANTHER" id="PTHR11005">
    <property type="entry name" value="LYSOSOMAL ACID LIPASE-RELATED"/>
    <property type="match status" value="1"/>
</dbReference>
<dbReference type="GO" id="GO:0016042">
    <property type="term" value="P:lipid catabolic process"/>
    <property type="evidence" value="ECO:0007669"/>
    <property type="project" value="UniProtKB-KW"/>
</dbReference>
<evidence type="ECO:0000256" key="6">
    <source>
        <dbReference type="ARBA" id="ARBA00023180"/>
    </source>
</evidence>
<keyword evidence="6" id="KW-0325">Glycoprotein</keyword>
<gene>
    <name evidence="8" type="ORF">JTE90_016360</name>
</gene>
<evidence type="ECO:0000256" key="1">
    <source>
        <dbReference type="ARBA" id="ARBA00010701"/>
    </source>
</evidence>